<proteinExistence type="predicted"/>
<feature type="region of interest" description="Disordered" evidence="1">
    <location>
        <begin position="124"/>
        <end position="145"/>
    </location>
</feature>
<sequence>MRPGAWRPALLLSVSLNSSPPNWTHLISALCFIVLPAIQSFLWEGNISGSSGSVDIPPSPARAPSCPWAVSQGDSRPGSQASDQVDVCDCGWLQYSSQELQTIKDKMAALTNYYKLPHVIKSKNAPDTSSKALGKDNQGLQLEGQGPKVLRGGVFLEQHHWKTWSRTTRPSHQRETSRRGLKHPSGDDQPQRTSSP</sequence>
<evidence type="ECO:0000313" key="2">
    <source>
        <dbReference type="EMBL" id="KAG0720743.1"/>
    </source>
</evidence>
<comment type="caution">
    <text evidence="2">The sequence shown here is derived from an EMBL/GenBank/DDBJ whole genome shotgun (WGS) entry which is preliminary data.</text>
</comment>
<evidence type="ECO:0000256" key="1">
    <source>
        <dbReference type="SAM" id="MobiDB-lite"/>
    </source>
</evidence>
<feature type="region of interest" description="Disordered" evidence="1">
    <location>
        <begin position="160"/>
        <end position="196"/>
    </location>
</feature>
<organism evidence="2 3">
    <name type="scientific">Chionoecetes opilio</name>
    <name type="common">Atlantic snow crab</name>
    <name type="synonym">Cancer opilio</name>
    <dbReference type="NCBI Taxonomy" id="41210"/>
    <lineage>
        <taxon>Eukaryota</taxon>
        <taxon>Metazoa</taxon>
        <taxon>Ecdysozoa</taxon>
        <taxon>Arthropoda</taxon>
        <taxon>Crustacea</taxon>
        <taxon>Multicrustacea</taxon>
        <taxon>Malacostraca</taxon>
        <taxon>Eumalacostraca</taxon>
        <taxon>Eucarida</taxon>
        <taxon>Decapoda</taxon>
        <taxon>Pleocyemata</taxon>
        <taxon>Brachyura</taxon>
        <taxon>Eubrachyura</taxon>
        <taxon>Majoidea</taxon>
        <taxon>Majidae</taxon>
        <taxon>Chionoecetes</taxon>
    </lineage>
</organism>
<feature type="compositionally biased region" description="Basic and acidic residues" evidence="1">
    <location>
        <begin position="172"/>
        <end position="190"/>
    </location>
</feature>
<accession>A0A8J4Y3C1</accession>
<keyword evidence="3" id="KW-1185">Reference proteome</keyword>
<name>A0A8J4Y3C1_CHIOP</name>
<protein>
    <submittedName>
        <fullName evidence="2">Uncharacterized protein</fullName>
    </submittedName>
</protein>
<dbReference type="EMBL" id="JACEEZ010012345">
    <property type="protein sequence ID" value="KAG0720743.1"/>
    <property type="molecule type" value="Genomic_DNA"/>
</dbReference>
<reference evidence="2" key="1">
    <citation type="submission" date="2020-07" db="EMBL/GenBank/DDBJ databases">
        <title>The High-quality genome of the commercially important snow crab, Chionoecetes opilio.</title>
        <authorList>
            <person name="Jeong J.-H."/>
            <person name="Ryu S."/>
        </authorList>
    </citation>
    <scope>NUCLEOTIDE SEQUENCE</scope>
    <source>
        <strain evidence="2">MADBK_172401_WGS</strain>
        <tissue evidence="2">Digestive gland</tissue>
    </source>
</reference>
<dbReference type="AlphaFoldDB" id="A0A8J4Y3C1"/>
<gene>
    <name evidence="2" type="ORF">GWK47_047854</name>
</gene>
<dbReference type="Proteomes" id="UP000770661">
    <property type="component" value="Unassembled WGS sequence"/>
</dbReference>
<evidence type="ECO:0000313" key="3">
    <source>
        <dbReference type="Proteomes" id="UP000770661"/>
    </source>
</evidence>